<dbReference type="AlphaFoldDB" id="G2R8N8"/>
<keyword evidence="1" id="KW-0479">Metal-binding</keyword>
<dbReference type="GO" id="GO:0000435">
    <property type="term" value="P:positive regulation of transcription from RNA polymerase II promoter by galactose"/>
    <property type="evidence" value="ECO:0007669"/>
    <property type="project" value="TreeGrafter"/>
</dbReference>
<evidence type="ECO:0000313" key="8">
    <source>
        <dbReference type="EMBL" id="AEO68254.1"/>
    </source>
</evidence>
<dbReference type="GO" id="GO:0000978">
    <property type="term" value="F:RNA polymerase II cis-regulatory region sequence-specific DNA binding"/>
    <property type="evidence" value="ECO:0007669"/>
    <property type="project" value="TreeGrafter"/>
</dbReference>
<dbReference type="InterPro" id="IPR001138">
    <property type="entry name" value="Zn2Cys6_DnaBD"/>
</dbReference>
<sequence>MGPERRSERVEQRRRRKIALACEPCRERKSRCDGAKPICSTCQRRSLPLHLCVYTLENARTASSEEYIKVLHDRIRRLEKTCTEHGLAVPPLGADGDASVAPGASPLSPLALGKHGQNNSLQLPTPTPTVRDHATSPALNNPLPASSLDHERLDATESVASVTAMGTVSAEHDVCQAFDAANEFYGSSSAASFMKEACITVQPHNPSASSVSTPSTGLAALSAGFARSQPSGPVQLAQAEKFALPPRSLADHLLSRFWERVYWLYPFFHKPTFLRAYESLWRPAHERPPESSLPGLGLGSSPGADAGTIVFHSALNAMFAIGAQFSDLRPKDKISATETFFNRGKAFVGLDFIDMHNVGVVQSLLLMALMLQGTPFPSRCWNAVGLACRVAQGLGLHTESVRSARPPLEAEIRRRTWHGCVVLDMIVSMTYGRPTMTAHLPDLPLPTRTEFDEPRGFQKAAADQDEPSKMCFYVEYIRLCRILGEILSNVYQPSAGGSPNPSPSSWDPHKTHGMDAILDLDAKLSRYETALAPIMSWKSPCDLSGLTEDRKLVIMTQRTVLRGSFLYLRLMLHRPILTSLCAKTGSNPDTEANPPETPIAFSAGQELFTSFAAGCAKICLGAAMDLIELVHSTYLSNTTGGWWWDGLYAFTAGLAVIMGYLSPQLLASLDKQRLERCWTMCQEILAHFASFSISAQRSLRLLQKVHADAMSRSGGTTPSDSHFLRRLASNASADKDVETPTGTSTRAELTANGESANLDQELACLHAEEMSLDLASMFQWQFPAGGIPDMLGTGLLFNWNQSLDVKAGGLGMDMFQ</sequence>
<evidence type="ECO:0000256" key="2">
    <source>
        <dbReference type="ARBA" id="ARBA00023015"/>
    </source>
</evidence>
<protein>
    <recommendedName>
        <fullName evidence="7">Zn(2)-C6 fungal-type domain-containing protein</fullName>
    </recommendedName>
</protein>
<feature type="domain" description="Zn(2)-C6 fungal-type" evidence="7">
    <location>
        <begin position="21"/>
        <end position="54"/>
    </location>
</feature>
<proteinExistence type="predicted"/>
<keyword evidence="2" id="KW-0805">Transcription regulation</keyword>
<dbReference type="InterPro" id="IPR007219">
    <property type="entry name" value="XnlR_reg_dom"/>
</dbReference>
<evidence type="ECO:0000256" key="5">
    <source>
        <dbReference type="ARBA" id="ARBA00023242"/>
    </source>
</evidence>
<dbReference type="Gene3D" id="4.10.240.10">
    <property type="entry name" value="Zn(2)-C6 fungal-type DNA-binding domain"/>
    <property type="match status" value="1"/>
</dbReference>
<accession>G2R8N8</accession>
<dbReference type="Pfam" id="PF00172">
    <property type="entry name" value="Zn_clus"/>
    <property type="match status" value="1"/>
</dbReference>
<dbReference type="SMART" id="SM00906">
    <property type="entry name" value="Fungal_trans"/>
    <property type="match status" value="1"/>
</dbReference>
<dbReference type="Proteomes" id="UP000008181">
    <property type="component" value="Chromosome 3"/>
</dbReference>
<feature type="region of interest" description="Disordered" evidence="6">
    <location>
        <begin position="99"/>
        <end position="137"/>
    </location>
</feature>
<gene>
    <name evidence="8" type="ORF">THITE_2051426</name>
</gene>
<dbReference type="PANTHER" id="PTHR47424:SF3">
    <property type="entry name" value="REGULATORY PROTEIN GAL4"/>
    <property type="match status" value="1"/>
</dbReference>
<dbReference type="SMART" id="SM00066">
    <property type="entry name" value="GAL4"/>
    <property type="match status" value="1"/>
</dbReference>
<dbReference type="SUPFAM" id="SSF57701">
    <property type="entry name" value="Zn2/Cys6 DNA-binding domain"/>
    <property type="match status" value="1"/>
</dbReference>
<evidence type="ECO:0000256" key="6">
    <source>
        <dbReference type="SAM" id="MobiDB-lite"/>
    </source>
</evidence>
<dbReference type="CDD" id="cd12148">
    <property type="entry name" value="fungal_TF_MHR"/>
    <property type="match status" value="1"/>
</dbReference>
<dbReference type="PROSITE" id="PS50048">
    <property type="entry name" value="ZN2_CY6_FUNGAL_2"/>
    <property type="match status" value="1"/>
</dbReference>
<dbReference type="GO" id="GO:0005634">
    <property type="term" value="C:nucleus"/>
    <property type="evidence" value="ECO:0007669"/>
    <property type="project" value="TreeGrafter"/>
</dbReference>
<keyword evidence="4" id="KW-0804">Transcription</keyword>
<dbReference type="KEGG" id="ttt:THITE_2051426"/>
<evidence type="ECO:0000256" key="1">
    <source>
        <dbReference type="ARBA" id="ARBA00022723"/>
    </source>
</evidence>
<dbReference type="InterPro" id="IPR036864">
    <property type="entry name" value="Zn2-C6_fun-type_DNA-bd_sf"/>
</dbReference>
<evidence type="ECO:0000313" key="9">
    <source>
        <dbReference type="Proteomes" id="UP000008181"/>
    </source>
</evidence>
<dbReference type="OrthoDB" id="424974at2759"/>
<dbReference type="STRING" id="578455.G2R8N8"/>
<dbReference type="EMBL" id="CP003011">
    <property type="protein sequence ID" value="AEO68254.1"/>
    <property type="molecule type" value="Genomic_DNA"/>
</dbReference>
<dbReference type="RefSeq" id="XP_003654590.1">
    <property type="nucleotide sequence ID" value="XM_003654542.1"/>
</dbReference>
<evidence type="ECO:0000256" key="4">
    <source>
        <dbReference type="ARBA" id="ARBA00023163"/>
    </source>
</evidence>
<dbReference type="Pfam" id="PF04082">
    <property type="entry name" value="Fungal_trans"/>
    <property type="match status" value="1"/>
</dbReference>
<evidence type="ECO:0000256" key="3">
    <source>
        <dbReference type="ARBA" id="ARBA00023125"/>
    </source>
</evidence>
<dbReference type="eggNOG" id="ENOG502RJRW">
    <property type="taxonomic scope" value="Eukaryota"/>
</dbReference>
<dbReference type="GO" id="GO:0008270">
    <property type="term" value="F:zinc ion binding"/>
    <property type="evidence" value="ECO:0007669"/>
    <property type="project" value="InterPro"/>
</dbReference>
<dbReference type="InterPro" id="IPR051127">
    <property type="entry name" value="Fungal_SecMet_Regulators"/>
</dbReference>
<evidence type="ECO:0000259" key="7">
    <source>
        <dbReference type="PROSITE" id="PS50048"/>
    </source>
</evidence>
<dbReference type="PANTHER" id="PTHR47424">
    <property type="entry name" value="REGULATORY PROTEIN GAL4"/>
    <property type="match status" value="1"/>
</dbReference>
<dbReference type="GO" id="GO:0006351">
    <property type="term" value="P:DNA-templated transcription"/>
    <property type="evidence" value="ECO:0007669"/>
    <property type="project" value="InterPro"/>
</dbReference>
<dbReference type="CDD" id="cd00067">
    <property type="entry name" value="GAL4"/>
    <property type="match status" value="1"/>
</dbReference>
<keyword evidence="9" id="KW-1185">Reference proteome</keyword>
<reference evidence="8 9" key="1">
    <citation type="journal article" date="2011" name="Nat. Biotechnol.">
        <title>Comparative genomic analysis of the thermophilic biomass-degrading fungi Myceliophthora thermophila and Thielavia terrestris.</title>
        <authorList>
            <person name="Berka R.M."/>
            <person name="Grigoriev I.V."/>
            <person name="Otillar R."/>
            <person name="Salamov A."/>
            <person name="Grimwood J."/>
            <person name="Reid I."/>
            <person name="Ishmael N."/>
            <person name="John T."/>
            <person name="Darmond C."/>
            <person name="Moisan M.-C."/>
            <person name="Henrissat B."/>
            <person name="Coutinho P.M."/>
            <person name="Lombard V."/>
            <person name="Natvig D.O."/>
            <person name="Lindquist E."/>
            <person name="Schmutz J."/>
            <person name="Lucas S."/>
            <person name="Harris P."/>
            <person name="Powlowski J."/>
            <person name="Bellemare A."/>
            <person name="Taylor D."/>
            <person name="Butler G."/>
            <person name="de Vries R.P."/>
            <person name="Allijn I.E."/>
            <person name="van den Brink J."/>
            <person name="Ushinsky S."/>
            <person name="Storms R."/>
            <person name="Powell A.J."/>
            <person name="Paulsen I.T."/>
            <person name="Elbourne L.D.H."/>
            <person name="Baker S.E."/>
            <person name="Magnuson J."/>
            <person name="LaBoissiere S."/>
            <person name="Clutterbuck A.J."/>
            <person name="Martinez D."/>
            <person name="Wogulis M."/>
            <person name="de Leon A.L."/>
            <person name="Rey M.W."/>
            <person name="Tsang A."/>
        </authorList>
    </citation>
    <scope>NUCLEOTIDE SEQUENCE [LARGE SCALE GENOMIC DNA]</scope>
    <source>
        <strain evidence="9">ATCC 38088 / NRRL 8126</strain>
    </source>
</reference>
<organism evidence="8 9">
    <name type="scientific">Thermothielavioides terrestris (strain ATCC 38088 / NRRL 8126)</name>
    <name type="common">Thielavia terrestris</name>
    <dbReference type="NCBI Taxonomy" id="578455"/>
    <lineage>
        <taxon>Eukaryota</taxon>
        <taxon>Fungi</taxon>
        <taxon>Dikarya</taxon>
        <taxon>Ascomycota</taxon>
        <taxon>Pezizomycotina</taxon>
        <taxon>Sordariomycetes</taxon>
        <taxon>Sordariomycetidae</taxon>
        <taxon>Sordariales</taxon>
        <taxon>Chaetomiaceae</taxon>
        <taxon>Thermothielavioides</taxon>
        <taxon>Thermothielavioides terrestris</taxon>
    </lineage>
</organism>
<dbReference type="GO" id="GO:0000981">
    <property type="term" value="F:DNA-binding transcription factor activity, RNA polymerase II-specific"/>
    <property type="evidence" value="ECO:0007669"/>
    <property type="project" value="InterPro"/>
</dbReference>
<dbReference type="GeneID" id="11518370"/>
<name>G2R8N8_THETT</name>
<keyword evidence="5" id="KW-0539">Nucleus</keyword>
<keyword evidence="3" id="KW-0238">DNA-binding</keyword>
<dbReference type="HOGENOM" id="CLU_008511_1_0_1"/>